<protein>
    <submittedName>
        <fullName evidence="2">Amino acid transporter</fullName>
    </submittedName>
</protein>
<organism evidence="2">
    <name type="scientific">Neobacillus citreus</name>
    <dbReference type="NCBI Taxonomy" id="2833578"/>
    <lineage>
        <taxon>Bacteria</taxon>
        <taxon>Bacillati</taxon>
        <taxon>Bacillota</taxon>
        <taxon>Bacilli</taxon>
        <taxon>Bacillales</taxon>
        <taxon>Bacillaceae</taxon>
        <taxon>Neobacillus</taxon>
    </lineage>
</organism>
<comment type="caution">
    <text evidence="2">The sequence shown here is derived from an EMBL/GenBank/DDBJ whole genome shotgun (WGS) entry which is preliminary data.</text>
</comment>
<reference evidence="2" key="1">
    <citation type="submission" date="2021-05" db="EMBL/GenBank/DDBJ databases">
        <title>Novel Bacillus species.</title>
        <authorList>
            <person name="Liu G."/>
        </authorList>
    </citation>
    <scope>NUCLEOTIDE SEQUENCE</scope>
    <source>
        <strain evidence="2 4">FJAT-50051</strain>
    </source>
</reference>
<gene>
    <name evidence="3" type="ORF">KHB02_029480</name>
    <name evidence="2" type="ORF">KHB02_35155</name>
</gene>
<feature type="transmembrane region" description="Helical" evidence="1">
    <location>
        <begin position="35"/>
        <end position="57"/>
    </location>
</feature>
<dbReference type="RefSeq" id="WP_213146399.1">
    <property type="nucleotide sequence ID" value="NZ_JAGYPE020000133.1"/>
</dbReference>
<accession>A0A942YC99</accession>
<dbReference type="AlphaFoldDB" id="A0A942YC99"/>
<dbReference type="Proteomes" id="UP000677265">
    <property type="component" value="Unassembled WGS sequence"/>
</dbReference>
<keyword evidence="1" id="KW-0472">Membrane</keyword>
<evidence type="ECO:0000313" key="4">
    <source>
        <dbReference type="Proteomes" id="UP000677265"/>
    </source>
</evidence>
<dbReference type="EMBL" id="JAGYPE010000007">
    <property type="protein sequence ID" value="MBS4186607.1"/>
    <property type="molecule type" value="Genomic_DNA"/>
</dbReference>
<evidence type="ECO:0000313" key="2">
    <source>
        <dbReference type="EMBL" id="MBS4186607.1"/>
    </source>
</evidence>
<evidence type="ECO:0000256" key="1">
    <source>
        <dbReference type="SAM" id="Phobius"/>
    </source>
</evidence>
<sequence>MTKNKPFNDVIDHYDKIEGNAANGSLKKLPKPLRYFGYFFISFFALGIMLLIILNILL</sequence>
<name>A0A942YC99_9BACI</name>
<keyword evidence="1" id="KW-1133">Transmembrane helix</keyword>
<evidence type="ECO:0000313" key="3">
    <source>
        <dbReference type="EMBL" id="MCH6269663.1"/>
    </source>
</evidence>
<keyword evidence="4" id="KW-1185">Reference proteome</keyword>
<proteinExistence type="predicted"/>
<keyword evidence="1" id="KW-0812">Transmembrane</keyword>
<dbReference type="EMBL" id="JAGYPE020000133">
    <property type="protein sequence ID" value="MCH6269663.1"/>
    <property type="molecule type" value="Genomic_DNA"/>
</dbReference>